<dbReference type="EMBL" id="JAYDYQ010001088">
    <property type="protein sequence ID" value="KAK4487911.1"/>
    <property type="molecule type" value="Genomic_DNA"/>
</dbReference>
<evidence type="ECO:0000313" key="12">
    <source>
        <dbReference type="EMBL" id="KAK4487911.1"/>
    </source>
</evidence>
<evidence type="ECO:0000256" key="8">
    <source>
        <dbReference type="ARBA" id="ARBA00023180"/>
    </source>
</evidence>
<keyword evidence="4 9" id="KW-0732">Signal</keyword>
<keyword evidence="13" id="KW-1185">Reference proteome</keyword>
<reference evidence="12 13" key="1">
    <citation type="journal article" date="2023" name="bioRxiv">
        <title>Genome report: Whole genome sequence and annotation of Penstemon davidsonii.</title>
        <authorList>
            <person name="Ostevik K.L."/>
            <person name="Alabady M."/>
            <person name="Zhang M."/>
            <person name="Rausher M.D."/>
        </authorList>
    </citation>
    <scope>NUCLEOTIDE SEQUENCE [LARGE SCALE GENOMIC DNA]</scope>
    <source>
        <strain evidence="12">DNT005</strain>
        <tissue evidence="12">Whole leaf</tissue>
    </source>
</reference>
<keyword evidence="6" id="KW-1133">Transmembrane helix</keyword>
<dbReference type="Pfam" id="PF23598">
    <property type="entry name" value="LRR_14"/>
    <property type="match status" value="1"/>
</dbReference>
<dbReference type="Proteomes" id="UP001291926">
    <property type="component" value="Unassembled WGS sequence"/>
</dbReference>
<dbReference type="InterPro" id="IPR032675">
    <property type="entry name" value="LRR_dom_sf"/>
</dbReference>
<comment type="caution">
    <text evidence="12">The sequence shown here is derived from an EMBL/GenBank/DDBJ whole genome shotgun (WGS) entry which is preliminary data.</text>
</comment>
<evidence type="ECO:0000259" key="11">
    <source>
        <dbReference type="Pfam" id="PF23598"/>
    </source>
</evidence>
<feature type="domain" description="Leucine-rich repeat-containing N-terminal plant-type" evidence="10">
    <location>
        <begin position="39"/>
        <end position="76"/>
    </location>
</feature>
<evidence type="ECO:0000256" key="1">
    <source>
        <dbReference type="ARBA" id="ARBA00004479"/>
    </source>
</evidence>
<evidence type="ECO:0000256" key="4">
    <source>
        <dbReference type="ARBA" id="ARBA00022729"/>
    </source>
</evidence>
<evidence type="ECO:0000256" key="5">
    <source>
        <dbReference type="ARBA" id="ARBA00022737"/>
    </source>
</evidence>
<keyword evidence="8" id="KW-0325">Glycoprotein</keyword>
<keyword evidence="5" id="KW-0677">Repeat</keyword>
<dbReference type="InterPro" id="IPR055414">
    <property type="entry name" value="LRR_R13L4/SHOC2-like"/>
</dbReference>
<feature type="signal peptide" evidence="9">
    <location>
        <begin position="1"/>
        <end position="26"/>
    </location>
</feature>
<keyword evidence="2" id="KW-0433">Leucine-rich repeat</keyword>
<protein>
    <recommendedName>
        <fullName evidence="14">Leucine-rich repeat-containing N-terminal plant-type domain-containing protein</fullName>
    </recommendedName>
</protein>
<dbReference type="InterPro" id="IPR046956">
    <property type="entry name" value="RLP23-like"/>
</dbReference>
<evidence type="ECO:0000256" key="6">
    <source>
        <dbReference type="ARBA" id="ARBA00022989"/>
    </source>
</evidence>
<dbReference type="Pfam" id="PF08263">
    <property type="entry name" value="LRRNT_2"/>
    <property type="match status" value="1"/>
</dbReference>
<name>A0ABR0DG71_9LAMI</name>
<evidence type="ECO:0000256" key="7">
    <source>
        <dbReference type="ARBA" id="ARBA00023136"/>
    </source>
</evidence>
<dbReference type="PANTHER" id="PTHR48063">
    <property type="entry name" value="LRR RECEPTOR-LIKE KINASE"/>
    <property type="match status" value="1"/>
</dbReference>
<sequence length="420" mass="47435">MGKMMMSSTIILSIFLFIDLSVICCSEKVVKPTFVCITRERKALLKFRESFWNPFPTLSSWNDTKDCCTWQGIGCDKFTGHVTRLDLGYKSLLHSDNSLQGKMIDPSHSELKHLSYLDLSGINFQLSPIPAFLGSMTQLRHLNLSRTSLSGVVPHDLGNLSSLSVLDLGGYYQLEFDDLMWVSRLSSLEHLNMSYVDVLQRICSSALRTLYLFGNQLSCPFPSWLGNLRDLRELSLGGDNSQLSGRIPLSLGQLSNLEILHLSSSSLDGTLCEAHFAKISKLRILAIDSLKFIVGFDWVPHFQLEDLEMQSCDIESHFPLQKELVRLYLMNCSISGALPNWFHYMNLTELQLSQNHIQGPIPNNISRMLPNLEVLLLDENYITGSLPDSLCKLKFLIALDLSKNQLSCNVLDCWGNFQQL</sequence>
<comment type="subcellular location">
    <subcellularLocation>
        <location evidence="1">Membrane</location>
        <topology evidence="1">Single-pass type I membrane protein</topology>
    </subcellularLocation>
</comment>
<dbReference type="SUPFAM" id="SSF52047">
    <property type="entry name" value="RNI-like"/>
    <property type="match status" value="1"/>
</dbReference>
<accession>A0ABR0DG71</accession>
<evidence type="ECO:0000256" key="9">
    <source>
        <dbReference type="SAM" id="SignalP"/>
    </source>
</evidence>
<feature type="domain" description="Disease resistance R13L4/SHOC-2-like LRR" evidence="11">
    <location>
        <begin position="102"/>
        <end position="377"/>
    </location>
</feature>
<evidence type="ECO:0000256" key="2">
    <source>
        <dbReference type="ARBA" id="ARBA00022614"/>
    </source>
</evidence>
<dbReference type="Gene3D" id="3.80.10.10">
    <property type="entry name" value="Ribonuclease Inhibitor"/>
    <property type="match status" value="3"/>
</dbReference>
<evidence type="ECO:0000259" key="10">
    <source>
        <dbReference type="Pfam" id="PF08263"/>
    </source>
</evidence>
<gene>
    <name evidence="12" type="ORF">RD792_003649</name>
</gene>
<organism evidence="12 13">
    <name type="scientific">Penstemon davidsonii</name>
    <dbReference type="NCBI Taxonomy" id="160366"/>
    <lineage>
        <taxon>Eukaryota</taxon>
        <taxon>Viridiplantae</taxon>
        <taxon>Streptophyta</taxon>
        <taxon>Embryophyta</taxon>
        <taxon>Tracheophyta</taxon>
        <taxon>Spermatophyta</taxon>
        <taxon>Magnoliopsida</taxon>
        <taxon>eudicotyledons</taxon>
        <taxon>Gunneridae</taxon>
        <taxon>Pentapetalae</taxon>
        <taxon>asterids</taxon>
        <taxon>lamiids</taxon>
        <taxon>Lamiales</taxon>
        <taxon>Plantaginaceae</taxon>
        <taxon>Cheloneae</taxon>
        <taxon>Penstemon</taxon>
    </lineage>
</organism>
<dbReference type="InterPro" id="IPR013210">
    <property type="entry name" value="LRR_N_plant-typ"/>
</dbReference>
<proteinExistence type="predicted"/>
<dbReference type="PANTHER" id="PTHR48063:SF76">
    <property type="entry name" value="NON-SPECIFIC SERINE_THREONINE PROTEIN KINASE"/>
    <property type="match status" value="1"/>
</dbReference>
<keyword evidence="3" id="KW-0812">Transmembrane</keyword>
<evidence type="ECO:0008006" key="14">
    <source>
        <dbReference type="Google" id="ProtNLM"/>
    </source>
</evidence>
<feature type="chain" id="PRO_5046269700" description="Leucine-rich repeat-containing N-terminal plant-type domain-containing protein" evidence="9">
    <location>
        <begin position="27"/>
        <end position="420"/>
    </location>
</feature>
<keyword evidence="7" id="KW-0472">Membrane</keyword>
<evidence type="ECO:0000313" key="13">
    <source>
        <dbReference type="Proteomes" id="UP001291926"/>
    </source>
</evidence>
<evidence type="ECO:0000256" key="3">
    <source>
        <dbReference type="ARBA" id="ARBA00022692"/>
    </source>
</evidence>